<dbReference type="Proteomes" id="UP000777784">
    <property type="component" value="Unassembled WGS sequence"/>
</dbReference>
<sequence>MSVDNRGFLKLLTLGCWVLLLSGGPIRPAGALCLGDEPQIILDCLSRAHGELDIEFYKQLLAEDFHYLHATGGADWDYARELAAVEGTFEAYSKGSITMTIQDGFDIVEGSKSGDYWIENLTVRLEFDIDGPGGEEPFFATKRGLQMGVRLIQSPEPHLVIFECREPEGATSFSR</sequence>
<protein>
    <submittedName>
        <fullName evidence="1">Uncharacterized protein</fullName>
    </submittedName>
</protein>
<dbReference type="EMBL" id="JAHJDP010000019">
    <property type="protein sequence ID" value="MBU2689872.1"/>
    <property type="molecule type" value="Genomic_DNA"/>
</dbReference>
<evidence type="ECO:0000313" key="2">
    <source>
        <dbReference type="Proteomes" id="UP000777784"/>
    </source>
</evidence>
<comment type="caution">
    <text evidence="1">The sequence shown here is derived from an EMBL/GenBank/DDBJ whole genome shotgun (WGS) entry which is preliminary data.</text>
</comment>
<gene>
    <name evidence="1" type="ORF">KJ970_03020</name>
</gene>
<reference evidence="1" key="1">
    <citation type="submission" date="2021-05" db="EMBL/GenBank/DDBJ databases">
        <title>Energy efficiency and biological interactions define the core microbiome of deep oligotrophic groundwater.</title>
        <authorList>
            <person name="Mehrshad M."/>
            <person name="Lopez-Fernandez M."/>
            <person name="Bell E."/>
            <person name="Bernier-Latmani R."/>
            <person name="Bertilsson S."/>
            <person name="Dopson M."/>
        </authorList>
    </citation>
    <scope>NUCLEOTIDE SEQUENCE</scope>
    <source>
        <strain evidence="1">Modern_marine.mb.64</strain>
    </source>
</reference>
<proteinExistence type="predicted"/>
<evidence type="ECO:0000313" key="1">
    <source>
        <dbReference type="EMBL" id="MBU2689872.1"/>
    </source>
</evidence>
<name>A0A948W2F1_UNCEI</name>
<accession>A0A948W2F1</accession>
<dbReference type="AlphaFoldDB" id="A0A948W2F1"/>
<organism evidence="1 2">
    <name type="scientific">Eiseniibacteriota bacterium</name>
    <dbReference type="NCBI Taxonomy" id="2212470"/>
    <lineage>
        <taxon>Bacteria</taxon>
        <taxon>Candidatus Eiseniibacteriota</taxon>
    </lineage>
</organism>